<dbReference type="AlphaFoldDB" id="A7F1V9"/>
<dbReference type="GeneID" id="5483660"/>
<dbReference type="Proteomes" id="UP000001312">
    <property type="component" value="Unassembled WGS sequence"/>
</dbReference>
<dbReference type="KEGG" id="ssl:SS1G_11580"/>
<gene>
    <name evidence="1" type="ORF">SS1G_11580</name>
</gene>
<name>A7F1V9_SCLS1</name>
<sequence length="103" mass="11939">MGCTSKNMNDDMLGTHGKGFKLAALMIIRHGYQAKFTASGFHWIFCWGKKEKKTLWCFLSRVKRKSPQKELSSQGLEASQFRLRIHGKMSPREWGNYIARNRS</sequence>
<organism evidence="1 2">
    <name type="scientific">Sclerotinia sclerotiorum (strain ATCC 18683 / 1980 / Ss-1)</name>
    <name type="common">White mold</name>
    <name type="synonym">Whetzelinia sclerotiorum</name>
    <dbReference type="NCBI Taxonomy" id="665079"/>
    <lineage>
        <taxon>Eukaryota</taxon>
        <taxon>Fungi</taxon>
        <taxon>Dikarya</taxon>
        <taxon>Ascomycota</taxon>
        <taxon>Pezizomycotina</taxon>
        <taxon>Leotiomycetes</taxon>
        <taxon>Helotiales</taxon>
        <taxon>Sclerotiniaceae</taxon>
        <taxon>Sclerotinia</taxon>
    </lineage>
</organism>
<dbReference type="InParanoid" id="A7F1V9"/>
<evidence type="ECO:0000313" key="1">
    <source>
        <dbReference type="EMBL" id="EDN95701.1"/>
    </source>
</evidence>
<evidence type="ECO:0000313" key="2">
    <source>
        <dbReference type="Proteomes" id="UP000001312"/>
    </source>
</evidence>
<dbReference type="EMBL" id="CH476638">
    <property type="protein sequence ID" value="EDN95701.1"/>
    <property type="molecule type" value="Genomic_DNA"/>
</dbReference>
<dbReference type="RefSeq" id="XP_001587587.1">
    <property type="nucleotide sequence ID" value="XM_001587537.1"/>
</dbReference>
<accession>A7F1V9</accession>
<keyword evidence="2" id="KW-1185">Reference proteome</keyword>
<proteinExistence type="predicted"/>
<protein>
    <submittedName>
        <fullName evidence="1">Uncharacterized protein</fullName>
    </submittedName>
</protein>
<reference evidence="2" key="1">
    <citation type="journal article" date="2011" name="PLoS Genet.">
        <title>Genomic analysis of the necrotrophic fungal pathogens Sclerotinia sclerotiorum and Botrytis cinerea.</title>
        <authorList>
            <person name="Amselem J."/>
            <person name="Cuomo C.A."/>
            <person name="van Kan J.A."/>
            <person name="Viaud M."/>
            <person name="Benito E.P."/>
            <person name="Couloux A."/>
            <person name="Coutinho P.M."/>
            <person name="de Vries R.P."/>
            <person name="Dyer P.S."/>
            <person name="Fillinger S."/>
            <person name="Fournier E."/>
            <person name="Gout L."/>
            <person name="Hahn M."/>
            <person name="Kohn L."/>
            <person name="Lapalu N."/>
            <person name="Plummer K.M."/>
            <person name="Pradier J.M."/>
            <person name="Quevillon E."/>
            <person name="Sharon A."/>
            <person name="Simon A."/>
            <person name="ten Have A."/>
            <person name="Tudzynski B."/>
            <person name="Tudzynski P."/>
            <person name="Wincker P."/>
            <person name="Andrew M."/>
            <person name="Anthouard V."/>
            <person name="Beever R.E."/>
            <person name="Beffa R."/>
            <person name="Benoit I."/>
            <person name="Bouzid O."/>
            <person name="Brault B."/>
            <person name="Chen Z."/>
            <person name="Choquer M."/>
            <person name="Collemare J."/>
            <person name="Cotton P."/>
            <person name="Danchin E.G."/>
            <person name="Da Silva C."/>
            <person name="Gautier A."/>
            <person name="Giraud C."/>
            <person name="Giraud T."/>
            <person name="Gonzalez C."/>
            <person name="Grossetete S."/>
            <person name="Guldener U."/>
            <person name="Henrissat B."/>
            <person name="Howlett B.J."/>
            <person name="Kodira C."/>
            <person name="Kretschmer M."/>
            <person name="Lappartient A."/>
            <person name="Leroch M."/>
            <person name="Levis C."/>
            <person name="Mauceli E."/>
            <person name="Neuveglise C."/>
            <person name="Oeser B."/>
            <person name="Pearson M."/>
            <person name="Poulain J."/>
            <person name="Poussereau N."/>
            <person name="Quesneville H."/>
            <person name="Rascle C."/>
            <person name="Schumacher J."/>
            <person name="Segurens B."/>
            <person name="Sexton A."/>
            <person name="Silva E."/>
            <person name="Sirven C."/>
            <person name="Soanes D.M."/>
            <person name="Talbot N.J."/>
            <person name="Templeton M."/>
            <person name="Yandava C."/>
            <person name="Yarden O."/>
            <person name="Zeng Q."/>
            <person name="Rollins J.A."/>
            <person name="Lebrun M.H."/>
            <person name="Dickman M."/>
        </authorList>
    </citation>
    <scope>NUCLEOTIDE SEQUENCE [LARGE SCALE GENOMIC DNA]</scope>
    <source>
        <strain evidence="2">ATCC 18683 / 1980 / Ss-1</strain>
    </source>
</reference>